<feature type="coiled-coil region" evidence="1">
    <location>
        <begin position="69"/>
        <end position="96"/>
    </location>
</feature>
<keyword evidence="3" id="KW-0732">Signal</keyword>
<evidence type="ECO:0000313" key="5">
    <source>
        <dbReference type="Proteomes" id="UP000606870"/>
    </source>
</evidence>
<organism evidence="4 5">
    <name type="scientific">Megasphaera hominis</name>
    <dbReference type="NCBI Taxonomy" id="159836"/>
    <lineage>
        <taxon>Bacteria</taxon>
        <taxon>Bacillati</taxon>
        <taxon>Bacillota</taxon>
        <taxon>Negativicutes</taxon>
        <taxon>Veillonellales</taxon>
        <taxon>Veillonellaceae</taxon>
        <taxon>Megasphaera</taxon>
    </lineage>
</organism>
<protein>
    <submittedName>
        <fullName evidence="4">Uncharacterized protein</fullName>
    </submittedName>
</protein>
<comment type="caution">
    <text evidence="4">The sequence shown here is derived from an EMBL/GenBank/DDBJ whole genome shotgun (WGS) entry which is preliminary data.</text>
</comment>
<evidence type="ECO:0000313" key="4">
    <source>
        <dbReference type="EMBL" id="MBC3537567.1"/>
    </source>
</evidence>
<gene>
    <name evidence="4" type="ORF">H8J70_09910</name>
</gene>
<dbReference type="Proteomes" id="UP000606870">
    <property type="component" value="Unassembled WGS sequence"/>
</dbReference>
<evidence type="ECO:0000256" key="2">
    <source>
        <dbReference type="SAM" id="MobiDB-lite"/>
    </source>
</evidence>
<sequence>MTKNMQNWKYTWKKRTTAVLLAGTAAVIFAASPYIPVQAADAATGATTNQTTVQQHMKRHPGDMRNGRIEQMVSENKITQEQADKLKDAMKEFRGKQAKERLEFMKNLPKKTGIPEATLQQIFTLPPRMGGPRMNPQQHMQQLVQNGSITQQEATALETFFKNHRPDGDNQTDVMKKHTGERPDRQQLLKEMSEETGISTDRLQEIMKLAHPQGQPPMGQPPVADSQQ</sequence>
<feature type="compositionally biased region" description="Basic and acidic residues" evidence="2">
    <location>
        <begin position="164"/>
        <end position="189"/>
    </location>
</feature>
<dbReference type="EMBL" id="JACOGK010000031">
    <property type="protein sequence ID" value="MBC3537567.1"/>
    <property type="molecule type" value="Genomic_DNA"/>
</dbReference>
<evidence type="ECO:0000256" key="3">
    <source>
        <dbReference type="SAM" id="SignalP"/>
    </source>
</evidence>
<reference evidence="4 5" key="1">
    <citation type="submission" date="2020-08" db="EMBL/GenBank/DDBJ databases">
        <authorList>
            <person name="Liu C."/>
            <person name="Sun Q."/>
        </authorList>
    </citation>
    <scope>NUCLEOTIDE SEQUENCE [LARGE SCALE GENOMIC DNA]</scope>
    <source>
        <strain evidence="4 5">NSJ-59</strain>
    </source>
</reference>
<name>A0ABR6VJV6_9FIRM</name>
<keyword evidence="5" id="KW-1185">Reference proteome</keyword>
<feature type="region of interest" description="Disordered" evidence="2">
    <location>
        <begin position="209"/>
        <end position="228"/>
    </location>
</feature>
<feature type="region of interest" description="Disordered" evidence="2">
    <location>
        <begin position="162"/>
        <end position="189"/>
    </location>
</feature>
<dbReference type="RefSeq" id="WP_186504045.1">
    <property type="nucleotide sequence ID" value="NZ_JACOGK010000031.1"/>
</dbReference>
<evidence type="ECO:0000256" key="1">
    <source>
        <dbReference type="SAM" id="Coils"/>
    </source>
</evidence>
<proteinExistence type="predicted"/>
<feature type="chain" id="PRO_5046540983" evidence="3">
    <location>
        <begin position="40"/>
        <end position="228"/>
    </location>
</feature>
<accession>A0ABR6VJV6</accession>
<keyword evidence="1" id="KW-0175">Coiled coil</keyword>
<feature type="signal peptide" evidence="3">
    <location>
        <begin position="1"/>
        <end position="39"/>
    </location>
</feature>